<keyword evidence="3" id="KW-1185">Reference proteome</keyword>
<reference evidence="2" key="1">
    <citation type="submission" date="2023-07" db="EMBL/GenBank/DDBJ databases">
        <title>Chromosome-level Genome Assembly of Striped Snakehead (Channa striata).</title>
        <authorList>
            <person name="Liu H."/>
        </authorList>
    </citation>
    <scope>NUCLEOTIDE SEQUENCE</scope>
    <source>
        <strain evidence="2">Gz</strain>
        <tissue evidence="2">Muscle</tissue>
    </source>
</reference>
<accession>A0AA88SNR2</accession>
<feature type="compositionally biased region" description="Basic and acidic residues" evidence="1">
    <location>
        <begin position="79"/>
        <end position="89"/>
    </location>
</feature>
<organism evidence="2 3">
    <name type="scientific">Channa striata</name>
    <name type="common">Snakehead murrel</name>
    <name type="synonym">Ophicephalus striatus</name>
    <dbReference type="NCBI Taxonomy" id="64152"/>
    <lineage>
        <taxon>Eukaryota</taxon>
        <taxon>Metazoa</taxon>
        <taxon>Chordata</taxon>
        <taxon>Craniata</taxon>
        <taxon>Vertebrata</taxon>
        <taxon>Euteleostomi</taxon>
        <taxon>Actinopterygii</taxon>
        <taxon>Neopterygii</taxon>
        <taxon>Teleostei</taxon>
        <taxon>Neoteleostei</taxon>
        <taxon>Acanthomorphata</taxon>
        <taxon>Anabantaria</taxon>
        <taxon>Anabantiformes</taxon>
        <taxon>Channoidei</taxon>
        <taxon>Channidae</taxon>
        <taxon>Channa</taxon>
    </lineage>
</organism>
<dbReference type="Gene3D" id="2.60.40.10">
    <property type="entry name" value="Immunoglobulins"/>
    <property type="match status" value="1"/>
</dbReference>
<comment type="caution">
    <text evidence="2">The sequence shown here is derived from an EMBL/GenBank/DDBJ whole genome shotgun (WGS) entry which is preliminary data.</text>
</comment>
<dbReference type="InterPro" id="IPR013783">
    <property type="entry name" value="Ig-like_fold"/>
</dbReference>
<dbReference type="AlphaFoldDB" id="A0AA88SNR2"/>
<sequence length="168" mass="17788">MEDGDVSLILENVRISDSGTYETVVFETGPYKTRKPKPVCTVNLTVHQPGEGAGTMNPTDTVAPTAVTSGEVAGSSENAGKKDGGDEYGHVGLTVDYGEAGRVSQSHRDQPQQAAAFRMHQDTSRLTTIEHPPRGKRQGQSQQAAAYLTPRGPEDSQTAASTTLQTGC</sequence>
<feature type="region of interest" description="Disordered" evidence="1">
    <location>
        <begin position="69"/>
        <end position="168"/>
    </location>
</feature>
<name>A0AA88SNR2_CHASR</name>
<evidence type="ECO:0000313" key="3">
    <source>
        <dbReference type="Proteomes" id="UP001187415"/>
    </source>
</evidence>
<feature type="compositionally biased region" description="Polar residues" evidence="1">
    <location>
        <begin position="155"/>
        <end position="168"/>
    </location>
</feature>
<proteinExistence type="predicted"/>
<evidence type="ECO:0000313" key="2">
    <source>
        <dbReference type="EMBL" id="KAK2842903.1"/>
    </source>
</evidence>
<protein>
    <submittedName>
        <fullName evidence="2">Uncharacterized protein</fullName>
    </submittedName>
</protein>
<dbReference type="Proteomes" id="UP001187415">
    <property type="component" value="Unassembled WGS sequence"/>
</dbReference>
<gene>
    <name evidence="2" type="ORF">Q5P01_013103</name>
</gene>
<evidence type="ECO:0000256" key="1">
    <source>
        <dbReference type="SAM" id="MobiDB-lite"/>
    </source>
</evidence>
<dbReference type="EMBL" id="JAUPFM010000009">
    <property type="protein sequence ID" value="KAK2842903.1"/>
    <property type="molecule type" value="Genomic_DNA"/>
</dbReference>